<organism evidence="3 4">
    <name type="scientific">Marinactinospora thermotolerans DSM 45154</name>
    <dbReference type="NCBI Taxonomy" id="1122192"/>
    <lineage>
        <taxon>Bacteria</taxon>
        <taxon>Bacillati</taxon>
        <taxon>Actinomycetota</taxon>
        <taxon>Actinomycetes</taxon>
        <taxon>Streptosporangiales</taxon>
        <taxon>Nocardiopsidaceae</taxon>
        <taxon>Marinactinospora</taxon>
    </lineage>
</organism>
<dbReference type="OrthoDB" id="9811006at2"/>
<gene>
    <name evidence="3" type="ORF">SAMN02745673_03558</name>
</gene>
<evidence type="ECO:0000313" key="4">
    <source>
        <dbReference type="Proteomes" id="UP000190637"/>
    </source>
</evidence>
<dbReference type="Pfam" id="PF04264">
    <property type="entry name" value="YceI"/>
    <property type="match status" value="1"/>
</dbReference>
<proteinExistence type="inferred from homology"/>
<dbReference type="InterPro" id="IPR007372">
    <property type="entry name" value="Lipid/polyisoprenoid-bd_YceI"/>
</dbReference>
<dbReference type="PANTHER" id="PTHR34406">
    <property type="entry name" value="PROTEIN YCEI"/>
    <property type="match status" value="1"/>
</dbReference>
<name>A0A1T4SGR7_9ACTN</name>
<evidence type="ECO:0000256" key="1">
    <source>
        <dbReference type="ARBA" id="ARBA00008812"/>
    </source>
</evidence>
<evidence type="ECO:0000259" key="2">
    <source>
        <dbReference type="SMART" id="SM00867"/>
    </source>
</evidence>
<comment type="similarity">
    <text evidence="1">Belongs to the UPF0312 family.</text>
</comment>
<dbReference type="Proteomes" id="UP000190637">
    <property type="component" value="Unassembled WGS sequence"/>
</dbReference>
<dbReference type="SUPFAM" id="SSF101874">
    <property type="entry name" value="YceI-like"/>
    <property type="match status" value="1"/>
</dbReference>
<dbReference type="Gene3D" id="2.40.128.110">
    <property type="entry name" value="Lipid/polyisoprenoid-binding, YceI-like"/>
    <property type="match status" value="1"/>
</dbReference>
<dbReference type="InterPro" id="IPR036761">
    <property type="entry name" value="TTHA0802/YceI-like_sf"/>
</dbReference>
<dbReference type="PANTHER" id="PTHR34406:SF1">
    <property type="entry name" value="PROTEIN YCEI"/>
    <property type="match status" value="1"/>
</dbReference>
<evidence type="ECO:0000313" key="3">
    <source>
        <dbReference type="EMBL" id="SKA27387.1"/>
    </source>
</evidence>
<reference evidence="3 4" key="1">
    <citation type="submission" date="2017-02" db="EMBL/GenBank/DDBJ databases">
        <authorList>
            <person name="Peterson S.W."/>
        </authorList>
    </citation>
    <scope>NUCLEOTIDE SEQUENCE [LARGE SCALE GENOMIC DNA]</scope>
    <source>
        <strain evidence="3 4">DSM 45154</strain>
    </source>
</reference>
<dbReference type="AlphaFoldDB" id="A0A1T4SGR7"/>
<dbReference type="RefSeq" id="WP_159457284.1">
    <property type="nucleotide sequence ID" value="NZ_FUWS01000009.1"/>
</dbReference>
<accession>A0A1T4SGR7</accession>
<dbReference type="STRING" id="1122192.SAMN02745673_03558"/>
<sequence length="199" mass="21807">MEPHTPALPQADTWYVDPVHSTVGFTAGMQGLVRVRGRFGRVSGVVWVAEDPEKSSASVSVEAASIDTGIARRDEHLRSSDFLDVDRFPTIDWRGTHAEPAPTPGTWIFHGELTVKGITAPLPLTGSFLGEQPYPFGDATMIGLTGTARLDRFDFGIDAMPPVPGARLFVGRDVEIHLDVAMINSDIRFFTERFLSGRR</sequence>
<protein>
    <submittedName>
        <fullName evidence="3">Polyisoprenoid-binding protein YceI</fullName>
    </submittedName>
</protein>
<feature type="domain" description="Lipid/polyisoprenoid-binding YceI-like" evidence="2">
    <location>
        <begin position="13"/>
        <end position="183"/>
    </location>
</feature>
<dbReference type="EMBL" id="FUWS01000009">
    <property type="protein sequence ID" value="SKA27387.1"/>
    <property type="molecule type" value="Genomic_DNA"/>
</dbReference>
<dbReference type="SMART" id="SM00867">
    <property type="entry name" value="YceI"/>
    <property type="match status" value="1"/>
</dbReference>
<keyword evidence="4" id="KW-1185">Reference proteome</keyword>